<evidence type="ECO:0000313" key="2">
    <source>
        <dbReference type="Proteomes" id="UP000554482"/>
    </source>
</evidence>
<reference evidence="1 2" key="1">
    <citation type="submission" date="2020-06" db="EMBL/GenBank/DDBJ databases">
        <title>Transcriptomic and genomic resources for Thalictrum thalictroides and T. hernandezii: Facilitating candidate gene discovery in an emerging model plant lineage.</title>
        <authorList>
            <person name="Arias T."/>
            <person name="Riano-Pachon D.M."/>
            <person name="Di Stilio V.S."/>
        </authorList>
    </citation>
    <scope>NUCLEOTIDE SEQUENCE [LARGE SCALE GENOMIC DNA]</scope>
    <source>
        <strain evidence="2">cv. WT478/WT964</strain>
        <tissue evidence="1">Leaves</tissue>
    </source>
</reference>
<gene>
    <name evidence="1" type="ORF">FRX31_010554</name>
</gene>
<dbReference type="EMBL" id="JABWDY010011379">
    <property type="protein sequence ID" value="KAF5199857.1"/>
    <property type="molecule type" value="Genomic_DNA"/>
</dbReference>
<comment type="caution">
    <text evidence="1">The sequence shown here is derived from an EMBL/GenBank/DDBJ whole genome shotgun (WGS) entry which is preliminary data.</text>
</comment>
<protein>
    <submittedName>
        <fullName evidence="1">Uncharacterized protein</fullName>
    </submittedName>
</protein>
<evidence type="ECO:0000313" key="1">
    <source>
        <dbReference type="EMBL" id="KAF5199857.1"/>
    </source>
</evidence>
<keyword evidence="2" id="KW-1185">Reference proteome</keyword>
<proteinExistence type="predicted"/>
<sequence length="74" mass="8644">MISWAIKDGLFERVEMLYKQVDEEENTALFVYMSEQMLSNAQAAVKKMKALKQESKLRETLVYVEEAALWLRIG</sequence>
<organism evidence="1 2">
    <name type="scientific">Thalictrum thalictroides</name>
    <name type="common">Rue-anemone</name>
    <name type="synonym">Anemone thalictroides</name>
    <dbReference type="NCBI Taxonomy" id="46969"/>
    <lineage>
        <taxon>Eukaryota</taxon>
        <taxon>Viridiplantae</taxon>
        <taxon>Streptophyta</taxon>
        <taxon>Embryophyta</taxon>
        <taxon>Tracheophyta</taxon>
        <taxon>Spermatophyta</taxon>
        <taxon>Magnoliopsida</taxon>
        <taxon>Ranunculales</taxon>
        <taxon>Ranunculaceae</taxon>
        <taxon>Thalictroideae</taxon>
        <taxon>Thalictrum</taxon>
    </lineage>
</organism>
<dbReference type="Proteomes" id="UP000554482">
    <property type="component" value="Unassembled WGS sequence"/>
</dbReference>
<accession>A0A7J6WSB9</accession>
<name>A0A7J6WSB9_THATH</name>
<dbReference type="AlphaFoldDB" id="A0A7J6WSB9"/>